<protein>
    <submittedName>
        <fullName evidence="1">Transcriptional regulator</fullName>
    </submittedName>
</protein>
<reference evidence="1 2" key="1">
    <citation type="submission" date="2016-08" db="EMBL/GenBank/DDBJ databases">
        <title>Complete genome sequence of Acinetobacter baylyi strain GFJ2.</title>
        <authorList>
            <person name="Tabata M."/>
            <person name="Kuboki S."/>
            <person name="Gibu N."/>
            <person name="Kinouchi Y."/>
            <person name="Vangnai A."/>
            <person name="Kasai D."/>
            <person name="Fukuda M."/>
        </authorList>
    </citation>
    <scope>NUCLEOTIDE SEQUENCE [LARGE SCALE GENOMIC DNA]</scope>
    <source>
        <strain evidence="1 2">GFJ2</strain>
    </source>
</reference>
<evidence type="ECO:0000313" key="1">
    <source>
        <dbReference type="EMBL" id="APV34817.1"/>
    </source>
</evidence>
<dbReference type="RefSeq" id="WP_076032066.1">
    <property type="nucleotide sequence ID" value="NZ_BKCR01000012.1"/>
</dbReference>
<organism evidence="1 2">
    <name type="scientific">Acinetobacter soli</name>
    <dbReference type="NCBI Taxonomy" id="487316"/>
    <lineage>
        <taxon>Bacteria</taxon>
        <taxon>Pseudomonadati</taxon>
        <taxon>Pseudomonadota</taxon>
        <taxon>Gammaproteobacteria</taxon>
        <taxon>Moraxellales</taxon>
        <taxon>Moraxellaceae</taxon>
        <taxon>Acinetobacter</taxon>
    </lineage>
</organism>
<accession>A0A1P8EF28</accession>
<gene>
    <name evidence="1" type="ORF">BEN76_01790</name>
</gene>
<dbReference type="EMBL" id="CP016896">
    <property type="protein sequence ID" value="APV34817.1"/>
    <property type="molecule type" value="Genomic_DNA"/>
</dbReference>
<dbReference type="KEGG" id="asol:BEN76_01790"/>
<dbReference type="STRING" id="487316.BEN76_01790"/>
<proteinExistence type="predicted"/>
<evidence type="ECO:0000313" key="2">
    <source>
        <dbReference type="Proteomes" id="UP000185674"/>
    </source>
</evidence>
<dbReference type="AlphaFoldDB" id="A0A1P8EF28"/>
<sequence length="73" mass="8516">MLTLYDFWRSLTKSERVQFCDSAKISYRYMETHLIHGRKKPSMETIQKIVDASNQKLTHKGIFESFLGKSTAS</sequence>
<dbReference type="Proteomes" id="UP000185674">
    <property type="component" value="Chromosome"/>
</dbReference>
<name>A0A1P8EF28_9GAMM</name>